<gene>
    <name evidence="3" type="ORF">D3Y57_18755</name>
</gene>
<dbReference type="Gene3D" id="3.40.50.150">
    <property type="entry name" value="Vaccinia Virus protein VP39"/>
    <property type="match status" value="1"/>
</dbReference>
<evidence type="ECO:0000313" key="3">
    <source>
        <dbReference type="EMBL" id="AYJ87585.1"/>
    </source>
</evidence>
<dbReference type="GO" id="GO:0008168">
    <property type="term" value="F:methyltransferase activity"/>
    <property type="evidence" value="ECO:0007669"/>
    <property type="project" value="UniProtKB-KW"/>
</dbReference>
<dbReference type="CDD" id="cd02440">
    <property type="entry name" value="AdoMet_MTases"/>
    <property type="match status" value="1"/>
</dbReference>
<dbReference type="Pfam" id="PF03602">
    <property type="entry name" value="Cons_hypoth95"/>
    <property type="match status" value="2"/>
</dbReference>
<proteinExistence type="predicted"/>
<dbReference type="AlphaFoldDB" id="A0A494TR39"/>
<dbReference type="GO" id="GO:0003676">
    <property type="term" value="F:nucleic acid binding"/>
    <property type="evidence" value="ECO:0007669"/>
    <property type="project" value="InterPro"/>
</dbReference>
<name>A0A494TR39_SPHPE</name>
<reference evidence="3 4" key="1">
    <citation type="submission" date="2018-09" db="EMBL/GenBank/DDBJ databases">
        <title>Sphingomonas peninsula sp. nov., isolated from fildes peninsula, Antarctic soil.</title>
        <authorList>
            <person name="Yingchao G."/>
        </authorList>
    </citation>
    <scope>NUCLEOTIDE SEQUENCE [LARGE SCALE GENOMIC DNA]</scope>
    <source>
        <strain evidence="3 4">YZ-8</strain>
    </source>
</reference>
<dbReference type="PROSITE" id="PS00092">
    <property type="entry name" value="N6_MTASE"/>
    <property type="match status" value="1"/>
</dbReference>
<dbReference type="KEGG" id="spha:D3Y57_18755"/>
<dbReference type="InterPro" id="IPR029063">
    <property type="entry name" value="SAM-dependent_MTases_sf"/>
</dbReference>
<keyword evidence="4" id="KW-1185">Reference proteome</keyword>
<dbReference type="InterPro" id="IPR002052">
    <property type="entry name" value="DNA_methylase_N6_adenine_CS"/>
</dbReference>
<dbReference type="SUPFAM" id="SSF53335">
    <property type="entry name" value="S-adenosyl-L-methionine-dependent methyltransferases"/>
    <property type="match status" value="2"/>
</dbReference>
<dbReference type="OrthoDB" id="9803017at2"/>
<organism evidence="3 4">
    <name type="scientific">Sphingomonas paeninsulae</name>
    <dbReference type="NCBI Taxonomy" id="2319844"/>
    <lineage>
        <taxon>Bacteria</taxon>
        <taxon>Pseudomonadati</taxon>
        <taxon>Pseudomonadota</taxon>
        <taxon>Alphaproteobacteria</taxon>
        <taxon>Sphingomonadales</taxon>
        <taxon>Sphingomonadaceae</taxon>
        <taxon>Sphingomonas</taxon>
    </lineage>
</organism>
<evidence type="ECO:0000256" key="1">
    <source>
        <dbReference type="ARBA" id="ARBA00022603"/>
    </source>
</evidence>
<dbReference type="PANTHER" id="PTHR43542:SF1">
    <property type="entry name" value="METHYLTRANSFERASE"/>
    <property type="match status" value="1"/>
</dbReference>
<dbReference type="GO" id="GO:0031167">
    <property type="term" value="P:rRNA methylation"/>
    <property type="evidence" value="ECO:0007669"/>
    <property type="project" value="InterPro"/>
</dbReference>
<dbReference type="EMBL" id="CP032829">
    <property type="protein sequence ID" value="AYJ87585.1"/>
    <property type="molecule type" value="Genomic_DNA"/>
</dbReference>
<dbReference type="PIRSF" id="PIRSF004553">
    <property type="entry name" value="CHP00095"/>
    <property type="match status" value="1"/>
</dbReference>
<dbReference type="PANTHER" id="PTHR43542">
    <property type="entry name" value="METHYLTRANSFERASE"/>
    <property type="match status" value="1"/>
</dbReference>
<dbReference type="InterPro" id="IPR004398">
    <property type="entry name" value="RNA_MeTrfase_RsmD"/>
</dbReference>
<sequence>MRIISGIYRGRPLIAPKGDTTRPTADRTREALFSMLVSRLGSFEGLRVLDLFAGSGALGLEALSRGAASCTFVEQDGDAISALKTNIVKMMGDDSRPNSFSRAPSRILPQVTLSTTASEESEAKPIPPTRPKTEIRAQSVMALGPAAVPYDLILLDPPYESGAGIVALERLLRLGWIAPGALASVETMKKETVTVEGYDVEVERVHGKAKITLLRAR</sequence>
<accession>A0A494TR39</accession>
<keyword evidence="2 3" id="KW-0808">Transferase</keyword>
<protein>
    <submittedName>
        <fullName evidence="3">16S rRNA (Guanine(966)-N(2))-methyltransferase RsmD</fullName>
    </submittedName>
</protein>
<dbReference type="RefSeq" id="WP_121155095.1">
    <property type="nucleotide sequence ID" value="NZ_CP032829.1"/>
</dbReference>
<evidence type="ECO:0000256" key="2">
    <source>
        <dbReference type="ARBA" id="ARBA00022679"/>
    </source>
</evidence>
<evidence type="ECO:0000313" key="4">
    <source>
        <dbReference type="Proteomes" id="UP000276254"/>
    </source>
</evidence>
<dbReference type="Proteomes" id="UP000276254">
    <property type="component" value="Chromosome"/>
</dbReference>
<keyword evidence="1 3" id="KW-0489">Methyltransferase</keyword>